<dbReference type="EMBL" id="BAAAVV010000001">
    <property type="protein sequence ID" value="GAA3157097.1"/>
    <property type="molecule type" value="Genomic_DNA"/>
</dbReference>
<organism evidence="2 3">
    <name type="scientific">Blastococcus jejuensis</name>
    <dbReference type="NCBI Taxonomy" id="351224"/>
    <lineage>
        <taxon>Bacteria</taxon>
        <taxon>Bacillati</taxon>
        <taxon>Actinomycetota</taxon>
        <taxon>Actinomycetes</taxon>
        <taxon>Geodermatophilales</taxon>
        <taxon>Geodermatophilaceae</taxon>
        <taxon>Blastococcus</taxon>
    </lineage>
</organism>
<proteinExistence type="predicted"/>
<gene>
    <name evidence="2" type="ORF">GCM10010531_05510</name>
</gene>
<evidence type="ECO:0000256" key="1">
    <source>
        <dbReference type="SAM" id="MobiDB-lite"/>
    </source>
</evidence>
<comment type="caution">
    <text evidence="2">The sequence shown here is derived from an EMBL/GenBank/DDBJ whole genome shotgun (WGS) entry which is preliminary data.</text>
</comment>
<evidence type="ECO:0000313" key="3">
    <source>
        <dbReference type="Proteomes" id="UP001499924"/>
    </source>
</evidence>
<feature type="region of interest" description="Disordered" evidence="1">
    <location>
        <begin position="84"/>
        <end position="103"/>
    </location>
</feature>
<accession>A0ABP6NS46</accession>
<protein>
    <recommendedName>
        <fullName evidence="4">RDD family protein</fullName>
    </recommendedName>
</protein>
<sequence length="103" mass="10918">MRPAVRVALYAGATWVLDLGRLLLWCVMTGCLAWGTTWSGRPAVLTDWLATGPPARGRSRTTPVAIKLQAGRGIAALECWLAAGKPPRGSARPPRRGESGPAN</sequence>
<evidence type="ECO:0008006" key="4">
    <source>
        <dbReference type="Google" id="ProtNLM"/>
    </source>
</evidence>
<dbReference type="Proteomes" id="UP001499924">
    <property type="component" value="Unassembled WGS sequence"/>
</dbReference>
<keyword evidence="3" id="KW-1185">Reference proteome</keyword>
<reference evidence="3" key="1">
    <citation type="journal article" date="2019" name="Int. J. Syst. Evol. Microbiol.">
        <title>The Global Catalogue of Microorganisms (GCM) 10K type strain sequencing project: providing services to taxonomists for standard genome sequencing and annotation.</title>
        <authorList>
            <consortium name="The Broad Institute Genomics Platform"/>
            <consortium name="The Broad Institute Genome Sequencing Center for Infectious Disease"/>
            <person name="Wu L."/>
            <person name="Ma J."/>
        </authorList>
    </citation>
    <scope>NUCLEOTIDE SEQUENCE [LARGE SCALE GENOMIC DNA]</scope>
    <source>
        <strain evidence="3">JCM 15614</strain>
    </source>
</reference>
<evidence type="ECO:0000313" key="2">
    <source>
        <dbReference type="EMBL" id="GAA3157097.1"/>
    </source>
</evidence>
<name>A0ABP6NS46_9ACTN</name>